<feature type="transmembrane region" description="Helical" evidence="1">
    <location>
        <begin position="107"/>
        <end position="124"/>
    </location>
</feature>
<dbReference type="EMBL" id="JAUHMF010000001">
    <property type="protein sequence ID" value="MDT8897168.1"/>
    <property type="molecule type" value="Genomic_DNA"/>
</dbReference>
<evidence type="ECO:0000313" key="2">
    <source>
        <dbReference type="EMBL" id="MDT8897168.1"/>
    </source>
</evidence>
<evidence type="ECO:0000256" key="1">
    <source>
        <dbReference type="SAM" id="Phobius"/>
    </source>
</evidence>
<dbReference type="Proteomes" id="UP001254165">
    <property type="component" value="Unassembled WGS sequence"/>
</dbReference>
<keyword evidence="3" id="KW-1185">Reference proteome</keyword>
<protein>
    <recommendedName>
        <fullName evidence="4">Major facilitator superfamily (MFS) profile domain-containing protein</fullName>
    </recommendedName>
</protein>
<feature type="transmembrane region" description="Helical" evidence="1">
    <location>
        <begin position="81"/>
        <end position="101"/>
    </location>
</feature>
<organism evidence="2 3">
    <name type="scientific">Thermanaerothrix solaris</name>
    <dbReference type="NCBI Taxonomy" id="3058434"/>
    <lineage>
        <taxon>Bacteria</taxon>
        <taxon>Bacillati</taxon>
        <taxon>Chloroflexota</taxon>
        <taxon>Anaerolineae</taxon>
        <taxon>Anaerolineales</taxon>
        <taxon>Anaerolineaceae</taxon>
        <taxon>Thermanaerothrix</taxon>
    </lineage>
</organism>
<feature type="transmembrane region" description="Helical" evidence="1">
    <location>
        <begin position="9"/>
        <end position="34"/>
    </location>
</feature>
<evidence type="ECO:0000313" key="3">
    <source>
        <dbReference type="Proteomes" id="UP001254165"/>
    </source>
</evidence>
<proteinExistence type="predicted"/>
<keyword evidence="1" id="KW-1133">Transmembrane helix</keyword>
<evidence type="ECO:0008006" key="4">
    <source>
        <dbReference type="Google" id="ProtNLM"/>
    </source>
</evidence>
<sequence length="129" mass="13783">MPKNQWRIYLLAFIGGVLGELTLMILGVLVGGMIGRWQGGAGFLDLALGILGALIGIALGAGLGVYLTWRRMGFRVSLWRAWVGSVLSVGGLIVLIEPLRLNQVGGVMWVLFLGLAPILAILLGRRGVF</sequence>
<reference evidence="2 3" key="1">
    <citation type="submission" date="2023-07" db="EMBL/GenBank/DDBJ databases">
        <title>Novel species of Thermanaerothrix with wide hydrolytic capabilities.</title>
        <authorList>
            <person name="Zayulina K.S."/>
            <person name="Podosokorskaya O.A."/>
            <person name="Elcheninov A.G."/>
        </authorList>
    </citation>
    <scope>NUCLEOTIDE SEQUENCE [LARGE SCALE GENOMIC DNA]</scope>
    <source>
        <strain evidence="2 3">4228-RoL</strain>
    </source>
</reference>
<gene>
    <name evidence="2" type="ORF">QYE77_02735</name>
</gene>
<keyword evidence="1" id="KW-0472">Membrane</keyword>
<keyword evidence="1" id="KW-0812">Transmembrane</keyword>
<accession>A0ABU3NLT2</accession>
<feature type="transmembrane region" description="Helical" evidence="1">
    <location>
        <begin position="46"/>
        <end position="69"/>
    </location>
</feature>
<name>A0ABU3NLT2_9CHLR</name>
<comment type="caution">
    <text evidence="2">The sequence shown here is derived from an EMBL/GenBank/DDBJ whole genome shotgun (WGS) entry which is preliminary data.</text>
</comment>
<dbReference type="RefSeq" id="WP_315623818.1">
    <property type="nucleotide sequence ID" value="NZ_JAUHMF010000001.1"/>
</dbReference>